<dbReference type="PANTHER" id="PTHR30244:SF34">
    <property type="entry name" value="DTDP-4-AMINO-4,6-DIDEOXYGALACTOSE TRANSAMINASE"/>
    <property type="match status" value="1"/>
</dbReference>
<dbReference type="Gene3D" id="3.40.640.10">
    <property type="entry name" value="Type I PLP-dependent aspartate aminotransferase-like (Major domain)"/>
    <property type="match status" value="1"/>
</dbReference>
<dbReference type="InterPro" id="IPR015424">
    <property type="entry name" value="PyrdxlP-dep_Trfase"/>
</dbReference>
<dbReference type="EMBL" id="CP124535">
    <property type="protein sequence ID" value="WGV15404.1"/>
    <property type="molecule type" value="Genomic_DNA"/>
</dbReference>
<reference evidence="5 6" key="1">
    <citation type="submission" date="2023-04" db="EMBL/GenBank/DDBJ databases">
        <title>YMD61, complete Genome.</title>
        <authorList>
            <person name="Zhang J."/>
        </authorList>
    </citation>
    <scope>NUCLEOTIDE SEQUENCE [LARGE SCALE GENOMIC DNA]</scope>
    <source>
        <strain evidence="5 6">YMD61</strain>
    </source>
</reference>
<dbReference type="Proteomes" id="UP001230978">
    <property type="component" value="Chromosome"/>
</dbReference>
<dbReference type="InterPro" id="IPR000653">
    <property type="entry name" value="DegT/StrS_aminotransferase"/>
</dbReference>
<keyword evidence="6" id="KW-1185">Reference proteome</keyword>
<keyword evidence="3" id="KW-0663">Pyridoxal phosphate</keyword>
<dbReference type="GO" id="GO:0008483">
    <property type="term" value="F:transaminase activity"/>
    <property type="evidence" value="ECO:0007669"/>
    <property type="project" value="UniProtKB-KW"/>
</dbReference>
<feature type="domain" description="CBS" evidence="4">
    <location>
        <begin position="61"/>
        <end position="122"/>
    </location>
</feature>
<dbReference type="Pfam" id="PF01041">
    <property type="entry name" value="DegT_DnrJ_EryC1"/>
    <property type="match status" value="1"/>
</dbReference>
<dbReference type="InterPro" id="IPR046342">
    <property type="entry name" value="CBS_dom_sf"/>
</dbReference>
<sequence>METVTANTTIREAMRVLDRSQTKLCVATDTSGKVIRTLTDGDVRRALLGGATLDSHIGNLPGKEPITFPEGTPREPLLQAMRSHSINAVVIVDKAGAPVDVIARTTLENLILLSPPHMGTAEVVFIQQAFDENWVAPAGPHLARFEEGLKAVSGRQHALALSSGSAGLHLALRVLGIGAGERVYVSDLTFIASLQPILYEGAIPVLIDAEPEGWNMSPVALGRKLEIDAVQGQLPSAIIVVHLYGQSADMDSIVALADRYGVPIIEDAAESLGATYRNRPSGAHGLLSVFSFNGNKIITTSGGGALVSDRGDLVEKARNLSQQGRDTAEHYQHSQIAYNYRMSNILAGIGIAQLGHLPDRVARRRAVFARYQDGFRDIPGIRFQGDLAGGHGTRWLTVIDLDPDRIARHPYQFMRRLRAHGIETRPAWKPMHMQPLCHGMEFVPHDPVMAVSPGLFLRSLCLPSGSSLSVVDQDRVIEAVRQIVSEE</sequence>
<dbReference type="SMART" id="SM00116">
    <property type="entry name" value="CBS"/>
    <property type="match status" value="2"/>
</dbReference>
<evidence type="ECO:0000256" key="2">
    <source>
        <dbReference type="PROSITE-ProRule" id="PRU00703"/>
    </source>
</evidence>
<evidence type="ECO:0000259" key="4">
    <source>
        <dbReference type="PROSITE" id="PS51371"/>
    </source>
</evidence>
<evidence type="ECO:0000256" key="1">
    <source>
        <dbReference type="ARBA" id="ARBA00037999"/>
    </source>
</evidence>
<dbReference type="PROSITE" id="PS51371">
    <property type="entry name" value="CBS"/>
    <property type="match status" value="2"/>
</dbReference>
<dbReference type="Gene3D" id="3.10.580.10">
    <property type="entry name" value="CBS-domain"/>
    <property type="match status" value="1"/>
</dbReference>
<dbReference type="SUPFAM" id="SSF53383">
    <property type="entry name" value="PLP-dependent transferases"/>
    <property type="match status" value="1"/>
</dbReference>
<dbReference type="CDD" id="cd00616">
    <property type="entry name" value="AHBA_syn"/>
    <property type="match status" value="1"/>
</dbReference>
<dbReference type="RefSeq" id="WP_281464743.1">
    <property type="nucleotide sequence ID" value="NZ_CP124535.1"/>
</dbReference>
<dbReference type="Gene3D" id="3.90.1150.10">
    <property type="entry name" value="Aspartate Aminotransferase, domain 1"/>
    <property type="match status" value="1"/>
</dbReference>
<evidence type="ECO:0000313" key="5">
    <source>
        <dbReference type="EMBL" id="WGV15404.1"/>
    </source>
</evidence>
<keyword evidence="5" id="KW-0032">Aminotransferase</keyword>
<feature type="domain" description="CBS" evidence="4">
    <location>
        <begin position="1"/>
        <end position="55"/>
    </location>
</feature>
<proteinExistence type="inferred from homology"/>
<keyword evidence="5" id="KW-0808">Transferase</keyword>
<organism evidence="5 6">
    <name type="scientific">Fuscovulum ytuae</name>
    <dbReference type="NCBI Taxonomy" id="3042299"/>
    <lineage>
        <taxon>Bacteria</taxon>
        <taxon>Pseudomonadati</taxon>
        <taxon>Pseudomonadota</taxon>
        <taxon>Alphaproteobacteria</taxon>
        <taxon>Rhodobacterales</taxon>
        <taxon>Paracoccaceae</taxon>
        <taxon>Fuscovulum</taxon>
    </lineage>
</organism>
<dbReference type="Pfam" id="PF00571">
    <property type="entry name" value="CBS"/>
    <property type="match status" value="1"/>
</dbReference>
<dbReference type="InterPro" id="IPR015422">
    <property type="entry name" value="PyrdxlP-dep_Trfase_small"/>
</dbReference>
<protein>
    <submittedName>
        <fullName evidence="5">DegT/DnrJ/EryC1/StrS family aminotransferase</fullName>
    </submittedName>
</protein>
<accession>A0ABY8Q3I3</accession>
<dbReference type="InterPro" id="IPR015421">
    <property type="entry name" value="PyrdxlP-dep_Trfase_major"/>
</dbReference>
<comment type="similarity">
    <text evidence="1 3">Belongs to the DegT/DnrJ/EryC1 family.</text>
</comment>
<dbReference type="SUPFAM" id="SSF54631">
    <property type="entry name" value="CBS-domain pair"/>
    <property type="match status" value="1"/>
</dbReference>
<gene>
    <name evidence="5" type="ORF">QF092_14195</name>
</gene>
<evidence type="ECO:0000313" key="6">
    <source>
        <dbReference type="Proteomes" id="UP001230978"/>
    </source>
</evidence>
<dbReference type="PANTHER" id="PTHR30244">
    <property type="entry name" value="TRANSAMINASE"/>
    <property type="match status" value="1"/>
</dbReference>
<name>A0ABY8Q3I3_9RHOB</name>
<evidence type="ECO:0000256" key="3">
    <source>
        <dbReference type="RuleBase" id="RU004508"/>
    </source>
</evidence>
<dbReference type="InterPro" id="IPR000644">
    <property type="entry name" value="CBS_dom"/>
</dbReference>
<keyword evidence="2" id="KW-0129">CBS domain</keyword>